<dbReference type="Ensembl" id="ENSOSIT00000013185.1">
    <property type="protein sequence ID" value="ENSOSIP00000012442.1"/>
    <property type="gene ID" value="ENSOSIG00000007278.1"/>
</dbReference>
<name>A0A8C7XGI2_9TELE</name>
<keyword evidence="2" id="KW-1185">Reference proteome</keyword>
<accession>A0A8C7XGI2</accession>
<evidence type="ECO:0000313" key="1">
    <source>
        <dbReference type="Ensembl" id="ENSOSIP00000012442.1"/>
    </source>
</evidence>
<dbReference type="AlphaFoldDB" id="A0A8C7XGI2"/>
<reference evidence="1" key="1">
    <citation type="submission" date="2025-08" db="UniProtKB">
        <authorList>
            <consortium name="Ensembl"/>
        </authorList>
    </citation>
    <scope>IDENTIFICATION</scope>
</reference>
<evidence type="ECO:0000313" key="2">
    <source>
        <dbReference type="Proteomes" id="UP000694383"/>
    </source>
</evidence>
<proteinExistence type="predicted"/>
<organism evidence="1 2">
    <name type="scientific">Oryzias sinensis</name>
    <name type="common">Chinese medaka</name>
    <dbReference type="NCBI Taxonomy" id="183150"/>
    <lineage>
        <taxon>Eukaryota</taxon>
        <taxon>Metazoa</taxon>
        <taxon>Chordata</taxon>
        <taxon>Craniata</taxon>
        <taxon>Vertebrata</taxon>
        <taxon>Euteleostomi</taxon>
        <taxon>Actinopterygii</taxon>
        <taxon>Neopterygii</taxon>
        <taxon>Teleostei</taxon>
        <taxon>Neoteleostei</taxon>
        <taxon>Acanthomorphata</taxon>
        <taxon>Ovalentaria</taxon>
        <taxon>Atherinomorphae</taxon>
        <taxon>Beloniformes</taxon>
        <taxon>Adrianichthyidae</taxon>
        <taxon>Oryziinae</taxon>
        <taxon>Oryzias</taxon>
    </lineage>
</organism>
<dbReference type="Proteomes" id="UP000694383">
    <property type="component" value="Unplaced"/>
</dbReference>
<reference evidence="1" key="2">
    <citation type="submission" date="2025-09" db="UniProtKB">
        <authorList>
            <consortium name="Ensembl"/>
        </authorList>
    </citation>
    <scope>IDENTIFICATION</scope>
</reference>
<dbReference type="GeneTree" id="ENSGT01150000288816"/>
<sequence>MPIWSVMWLQVPGTLSAMVFTFSFLKSGEVRVRETTTLFRLSESRATMVSSRSNRLLSLRCRTERLKNSFVPTAIRLFNEPA</sequence>
<protein>
    <submittedName>
        <fullName evidence="1">Uncharacterized protein</fullName>
    </submittedName>
</protein>